<dbReference type="InterPro" id="IPR036661">
    <property type="entry name" value="Luciferase-like_sf"/>
</dbReference>
<dbReference type="GO" id="GO:0004497">
    <property type="term" value="F:monooxygenase activity"/>
    <property type="evidence" value="ECO:0007669"/>
    <property type="project" value="UniProtKB-KW"/>
</dbReference>
<reference evidence="6 7" key="1">
    <citation type="submission" date="2020-08" db="EMBL/GenBank/DDBJ databases">
        <title>Genome sequence of Nocardioides mesophilus KACC 16243T.</title>
        <authorList>
            <person name="Hyun D.-W."/>
            <person name="Bae J.-W."/>
        </authorList>
    </citation>
    <scope>NUCLEOTIDE SEQUENCE [LARGE SCALE GENOMIC DNA]</scope>
    <source>
        <strain evidence="6 7">KACC 16243</strain>
    </source>
</reference>
<dbReference type="PANTHER" id="PTHR30137:SF16">
    <property type="entry name" value="BLL0895 PROTEIN"/>
    <property type="match status" value="1"/>
</dbReference>
<comment type="similarity">
    <text evidence="1">Belongs to the bacterial luciferase oxidoreductase family.</text>
</comment>
<organism evidence="6 7">
    <name type="scientific">Nocardioides mesophilus</name>
    <dbReference type="NCBI Taxonomy" id="433659"/>
    <lineage>
        <taxon>Bacteria</taxon>
        <taxon>Bacillati</taxon>
        <taxon>Actinomycetota</taxon>
        <taxon>Actinomycetes</taxon>
        <taxon>Propionibacteriales</taxon>
        <taxon>Nocardioidaceae</taxon>
        <taxon>Nocardioides</taxon>
    </lineage>
</organism>
<dbReference type="SUPFAM" id="SSF51679">
    <property type="entry name" value="Bacterial luciferase-like"/>
    <property type="match status" value="1"/>
</dbReference>
<name>A0A7G9RG41_9ACTN</name>
<dbReference type="PANTHER" id="PTHR30137">
    <property type="entry name" value="LUCIFERASE-LIKE MONOOXYGENASE"/>
    <property type="match status" value="1"/>
</dbReference>
<gene>
    <name evidence="6" type="ORF">H9L09_09805</name>
</gene>
<dbReference type="RefSeq" id="WP_187580406.1">
    <property type="nucleotide sequence ID" value="NZ_CP060713.1"/>
</dbReference>
<feature type="domain" description="Luciferase-like" evidence="5">
    <location>
        <begin position="1"/>
        <end position="323"/>
    </location>
</feature>
<dbReference type="AlphaFoldDB" id="A0A7G9RG41"/>
<evidence type="ECO:0000256" key="2">
    <source>
        <dbReference type="ARBA" id="ARBA00022630"/>
    </source>
</evidence>
<dbReference type="KEGG" id="nmes:H9L09_09805"/>
<evidence type="ECO:0000256" key="1">
    <source>
        <dbReference type="ARBA" id="ARBA00010426"/>
    </source>
</evidence>
<sequence length="376" mass="41025">MRLGYFAMPMHPATRPWGETLREDQEAVVLADKLGYHDAFIGEHLTDRQESITNSLLFLATLIPQTTQIKLGTGTTNLSHLHPVLVAAQSAMFDHLANGRFILGVSPGALPSDAEVLGILGEDRNQIFADAIEVITRMWSDEAPYDIDLPGNRFKVTTATTMDLEAGIGAVPKPLQTPRPEIVGTVVAPFSKGVIAMGAKDFHPLSANFLLPQWVATHWPNYVEGRESVSATASADDWRVARSLFVADDEATALRYGKEDADSPYRFYYGKMLAKMRSLGRLELFKTRRDQPDDEITLDYVLDKLVITGTPSSVAEQVLALQEETGEFGELVYAGMDWVDADLGRRSMELMATEVMPEVNAAIAAGPEAAAVSAGA</sequence>
<dbReference type="GO" id="GO:0005829">
    <property type="term" value="C:cytosol"/>
    <property type="evidence" value="ECO:0007669"/>
    <property type="project" value="TreeGrafter"/>
</dbReference>
<dbReference type="Pfam" id="PF00296">
    <property type="entry name" value="Bac_luciferase"/>
    <property type="match status" value="1"/>
</dbReference>
<dbReference type="InterPro" id="IPR050766">
    <property type="entry name" value="Bact_Lucif_Oxidored"/>
</dbReference>
<keyword evidence="2" id="KW-0285">Flavoprotein</keyword>
<proteinExistence type="inferred from homology"/>
<evidence type="ECO:0000313" key="7">
    <source>
        <dbReference type="Proteomes" id="UP000515947"/>
    </source>
</evidence>
<keyword evidence="7" id="KW-1185">Reference proteome</keyword>
<keyword evidence="3" id="KW-0560">Oxidoreductase</keyword>
<dbReference type="Gene3D" id="3.20.20.30">
    <property type="entry name" value="Luciferase-like domain"/>
    <property type="match status" value="1"/>
</dbReference>
<evidence type="ECO:0000313" key="6">
    <source>
        <dbReference type="EMBL" id="QNN54566.1"/>
    </source>
</evidence>
<dbReference type="GO" id="GO:0016705">
    <property type="term" value="F:oxidoreductase activity, acting on paired donors, with incorporation or reduction of molecular oxygen"/>
    <property type="evidence" value="ECO:0007669"/>
    <property type="project" value="InterPro"/>
</dbReference>
<evidence type="ECO:0000256" key="4">
    <source>
        <dbReference type="ARBA" id="ARBA00023033"/>
    </source>
</evidence>
<evidence type="ECO:0000256" key="3">
    <source>
        <dbReference type="ARBA" id="ARBA00023002"/>
    </source>
</evidence>
<accession>A0A7G9RG41</accession>
<dbReference type="InterPro" id="IPR011251">
    <property type="entry name" value="Luciferase-like_dom"/>
</dbReference>
<evidence type="ECO:0000259" key="5">
    <source>
        <dbReference type="Pfam" id="PF00296"/>
    </source>
</evidence>
<keyword evidence="4" id="KW-0503">Monooxygenase</keyword>
<dbReference type="EMBL" id="CP060713">
    <property type="protein sequence ID" value="QNN54566.1"/>
    <property type="molecule type" value="Genomic_DNA"/>
</dbReference>
<dbReference type="Proteomes" id="UP000515947">
    <property type="component" value="Chromosome"/>
</dbReference>
<protein>
    <submittedName>
        <fullName evidence="6">LLM class flavin-dependent oxidoreductase</fullName>
    </submittedName>
</protein>